<comment type="caution">
    <text evidence="2">The sequence shown here is derived from an EMBL/GenBank/DDBJ whole genome shotgun (WGS) entry which is preliminary data.</text>
</comment>
<sequence length="118" mass="12791">MLGRFTVRPADDGSEGFGVWDGAVNGWRASGLPDKFAAAEAAVELELQYDAHGPRPAGAVRLLPTPQPVRRATWGEGHIEAWVRDTGTGAWYAKFRDPTGLVSLVLGNDVRPLKNPKR</sequence>
<reference evidence="2 3" key="1">
    <citation type="submission" date="2020-05" db="EMBL/GenBank/DDBJ databases">
        <title>Genome sequence of Kribbella sandramycini ATCC 39419.</title>
        <authorList>
            <person name="Maclea K.S."/>
            <person name="Fair J.L."/>
        </authorList>
    </citation>
    <scope>NUCLEOTIDE SEQUENCE [LARGE SCALE GENOMIC DNA]</scope>
    <source>
        <strain evidence="2 3">ATCC 39419</strain>
    </source>
</reference>
<protein>
    <submittedName>
        <fullName evidence="2">Uncharacterized protein</fullName>
    </submittedName>
</protein>
<evidence type="ECO:0000313" key="3">
    <source>
        <dbReference type="Proteomes" id="UP000534306"/>
    </source>
</evidence>
<dbReference type="RefSeq" id="WP_171672562.1">
    <property type="nucleotide sequence ID" value="NZ_BAAAGT010000002.1"/>
</dbReference>
<dbReference type="EMBL" id="JACHKF010000001">
    <property type="protein sequence ID" value="MBB6569976.1"/>
    <property type="molecule type" value="Genomic_DNA"/>
</dbReference>
<dbReference type="AlphaFoldDB" id="A0A7Y4KWX0"/>
<dbReference type="Proteomes" id="UP000553957">
    <property type="component" value="Unassembled WGS sequence"/>
</dbReference>
<evidence type="ECO:0000313" key="4">
    <source>
        <dbReference type="Proteomes" id="UP000553957"/>
    </source>
</evidence>
<keyword evidence="3" id="KW-1185">Reference proteome</keyword>
<evidence type="ECO:0000313" key="1">
    <source>
        <dbReference type="EMBL" id="MBB6569976.1"/>
    </source>
</evidence>
<name>A0A7Y4KWX0_9ACTN</name>
<dbReference type="EMBL" id="JABJRC010000002">
    <property type="protein sequence ID" value="NOL40200.1"/>
    <property type="molecule type" value="Genomic_DNA"/>
</dbReference>
<dbReference type="Proteomes" id="UP000534306">
    <property type="component" value="Unassembled WGS sequence"/>
</dbReference>
<gene>
    <name evidence="1" type="ORF">HNR71_005613</name>
    <name evidence="2" type="ORF">HPO96_08085</name>
</gene>
<proteinExistence type="predicted"/>
<accession>A0A7Y4KWX0</accession>
<evidence type="ECO:0000313" key="2">
    <source>
        <dbReference type="EMBL" id="NOL40200.1"/>
    </source>
</evidence>
<reference evidence="1 4" key="2">
    <citation type="submission" date="2020-08" db="EMBL/GenBank/DDBJ databases">
        <title>Sequencing the genomes of 1000 actinobacteria strains.</title>
        <authorList>
            <person name="Klenk H.-P."/>
        </authorList>
    </citation>
    <scope>NUCLEOTIDE SEQUENCE [LARGE SCALE GENOMIC DNA]</scope>
    <source>
        <strain evidence="1 4">DSM 15626</strain>
    </source>
</reference>
<organism evidence="2 3">
    <name type="scientific">Kribbella sandramycini</name>
    <dbReference type="NCBI Taxonomy" id="60450"/>
    <lineage>
        <taxon>Bacteria</taxon>
        <taxon>Bacillati</taxon>
        <taxon>Actinomycetota</taxon>
        <taxon>Actinomycetes</taxon>
        <taxon>Propionibacteriales</taxon>
        <taxon>Kribbellaceae</taxon>
        <taxon>Kribbella</taxon>
    </lineage>
</organism>